<keyword evidence="2" id="KW-1185">Reference proteome</keyword>
<accession>A0ABS4GCF5</accession>
<dbReference type="EMBL" id="JAGGKS010000003">
    <property type="protein sequence ID" value="MBP1925370.1"/>
    <property type="molecule type" value="Genomic_DNA"/>
</dbReference>
<sequence length="57" mass="6253">MRPRKSTLEILGATSDHILINSTNETNVNVGDVISFDLNYSALLSSMTSPFVEKIVL</sequence>
<dbReference type="RefSeq" id="WP_209511118.1">
    <property type="nucleotide sequence ID" value="NZ_JAGGKS010000003.1"/>
</dbReference>
<name>A0ABS4GCF5_9FIRM</name>
<proteinExistence type="predicted"/>
<dbReference type="Proteomes" id="UP001519342">
    <property type="component" value="Unassembled WGS sequence"/>
</dbReference>
<protein>
    <submittedName>
        <fullName evidence="1">Amino acid racemase</fullName>
    </submittedName>
</protein>
<evidence type="ECO:0000313" key="1">
    <source>
        <dbReference type="EMBL" id="MBP1925370.1"/>
    </source>
</evidence>
<gene>
    <name evidence="1" type="ORF">J2Z76_001229</name>
</gene>
<organism evidence="1 2">
    <name type="scientific">Sedimentibacter acidaminivorans</name>
    <dbReference type="NCBI Taxonomy" id="913099"/>
    <lineage>
        <taxon>Bacteria</taxon>
        <taxon>Bacillati</taxon>
        <taxon>Bacillota</taxon>
        <taxon>Tissierellia</taxon>
        <taxon>Sedimentibacter</taxon>
    </lineage>
</organism>
<evidence type="ECO:0000313" key="2">
    <source>
        <dbReference type="Proteomes" id="UP001519342"/>
    </source>
</evidence>
<comment type="caution">
    <text evidence="1">The sequence shown here is derived from an EMBL/GenBank/DDBJ whole genome shotgun (WGS) entry which is preliminary data.</text>
</comment>
<reference evidence="1 2" key="1">
    <citation type="submission" date="2021-03" db="EMBL/GenBank/DDBJ databases">
        <title>Genomic Encyclopedia of Type Strains, Phase IV (KMG-IV): sequencing the most valuable type-strain genomes for metagenomic binning, comparative biology and taxonomic classification.</title>
        <authorList>
            <person name="Goeker M."/>
        </authorList>
    </citation>
    <scope>NUCLEOTIDE SEQUENCE [LARGE SCALE GENOMIC DNA]</scope>
    <source>
        <strain evidence="1 2">DSM 24004</strain>
    </source>
</reference>